<evidence type="ECO:0000313" key="3">
    <source>
        <dbReference type="Proteomes" id="UP000199343"/>
    </source>
</evidence>
<evidence type="ECO:0000313" key="4">
    <source>
        <dbReference type="Proteomes" id="UP001334804"/>
    </source>
</evidence>
<dbReference type="STRING" id="47871.GA0070608_2165"/>
<reference evidence="2 4" key="2">
    <citation type="submission" date="2022-10" db="EMBL/GenBank/DDBJ databases">
        <title>The complete genomes of actinobacterial strains from the NBC collection.</title>
        <authorList>
            <person name="Joergensen T.S."/>
            <person name="Alvarez Arevalo M."/>
            <person name="Sterndorff E.B."/>
            <person name="Faurdal D."/>
            <person name="Vuksanovic O."/>
            <person name="Mourched A.-S."/>
            <person name="Charusanti P."/>
            <person name="Shaw S."/>
            <person name="Blin K."/>
            <person name="Weber T."/>
        </authorList>
    </citation>
    <scope>NUCLEOTIDE SEQUENCE [LARGE SCALE GENOMIC DNA]</scope>
    <source>
        <strain evidence="2 4">NBC 01809</strain>
    </source>
</reference>
<dbReference type="Proteomes" id="UP001334804">
    <property type="component" value="Chromosome"/>
</dbReference>
<reference evidence="1 3" key="1">
    <citation type="submission" date="2016-06" db="EMBL/GenBank/DDBJ databases">
        <authorList>
            <person name="Kjaerup R.B."/>
            <person name="Dalgaard T.S."/>
            <person name="Juul-Madsen H.R."/>
        </authorList>
    </citation>
    <scope>NUCLEOTIDE SEQUENCE [LARGE SCALE GENOMIC DNA]</scope>
    <source>
        <strain evidence="1 3">DSM 43363</strain>
    </source>
</reference>
<evidence type="ECO:0000313" key="2">
    <source>
        <dbReference type="EMBL" id="WSA35121.1"/>
    </source>
</evidence>
<dbReference type="EMBL" id="CP109071">
    <property type="protein sequence ID" value="WSA35121.1"/>
    <property type="molecule type" value="Genomic_DNA"/>
</dbReference>
<name>A0A1C6V0J3_9ACTN</name>
<dbReference type="OrthoDB" id="3403931at2"/>
<keyword evidence="4" id="KW-1185">Reference proteome</keyword>
<organism evidence="1 3">
    <name type="scientific">Micromonospora peucetia</name>
    <dbReference type="NCBI Taxonomy" id="47871"/>
    <lineage>
        <taxon>Bacteria</taxon>
        <taxon>Bacillati</taxon>
        <taxon>Actinomycetota</taxon>
        <taxon>Actinomycetes</taxon>
        <taxon>Micromonosporales</taxon>
        <taxon>Micromonosporaceae</taxon>
        <taxon>Micromonospora</taxon>
    </lineage>
</organism>
<dbReference type="RefSeq" id="WP_091626010.1">
    <property type="nucleotide sequence ID" value="NZ_CP109071.1"/>
</dbReference>
<dbReference type="EMBL" id="FMIC01000002">
    <property type="protein sequence ID" value="SCL59540.1"/>
    <property type="molecule type" value="Genomic_DNA"/>
</dbReference>
<proteinExistence type="predicted"/>
<accession>A0A1C6V0J3</accession>
<gene>
    <name evidence="1" type="ORF">GA0070608_2165</name>
    <name evidence="2" type="ORF">OIE14_14285</name>
</gene>
<evidence type="ECO:0000313" key="1">
    <source>
        <dbReference type="EMBL" id="SCL59540.1"/>
    </source>
</evidence>
<dbReference type="AlphaFoldDB" id="A0A1C6V0J3"/>
<protein>
    <submittedName>
        <fullName evidence="1">Uncharacterized protein</fullName>
    </submittedName>
</protein>
<sequence>MLQETNNRFATTSWMWLTDPDEVENDELIHPFDCEIFRVVPAQSAQTSPSAGPTGDEYQLDDDNQAGFDAIHRRALARAVDALPHNGRIAAGDTDALHAEAEADMGTGPTAAIGATALAGTGGVSPCVAVLARAPVGGGRWRVGCSHLSANEMGSLQEAKDAINQLLTSLAAVSQDASNGPVELYVVGGCEDENVAYEEFGRVIAAAQMRAADPGPDQVRLAGARVPACAGEQYVDVYIGAGGVTYSVHQGD</sequence>
<dbReference type="Proteomes" id="UP000199343">
    <property type="component" value="Unassembled WGS sequence"/>
</dbReference>